<dbReference type="Gene3D" id="1.10.720.30">
    <property type="entry name" value="SAP domain"/>
    <property type="match status" value="1"/>
</dbReference>
<dbReference type="EMBL" id="HBHP01013021">
    <property type="protein sequence ID" value="CAD9760275.1"/>
    <property type="molecule type" value="Transcribed_RNA"/>
</dbReference>
<feature type="compositionally biased region" description="Basic and acidic residues" evidence="3">
    <location>
        <begin position="53"/>
        <end position="63"/>
    </location>
</feature>
<evidence type="ECO:0000256" key="2">
    <source>
        <dbReference type="ARBA" id="ARBA00046328"/>
    </source>
</evidence>
<dbReference type="PROSITE" id="PS50800">
    <property type="entry name" value="SAP"/>
    <property type="match status" value="1"/>
</dbReference>
<evidence type="ECO:0000256" key="1">
    <source>
        <dbReference type="ARBA" id="ARBA00022553"/>
    </source>
</evidence>
<gene>
    <name evidence="5" type="ORF">LSP00402_LOCUS8088</name>
</gene>
<sequence length="237" mass="26070">MPPKELRRWKKADLQAELKTLGLDTTGVRGVLIKRLEEARAAQEAAATEEAAPEPKTEEVKEEPAEEEKEEKEAPAEAEKEEVPEANEAAGSVVGVKAVAEISEEERKRKRAAKFGIPLKEDILKKRAEKFGLPTPAEKKKQLDEDAKKKAARAARFGLLGGKELSEEEKKKIEARRARFGEVNVDPAYLKKGNGPKGRGKKRKNGAQGKKTTSSAPLSAEEAEKRRKRAAKFGPLS</sequence>
<dbReference type="SMART" id="SM00513">
    <property type="entry name" value="SAP"/>
    <property type="match status" value="1"/>
</dbReference>
<dbReference type="SUPFAM" id="SSF68906">
    <property type="entry name" value="SAP domain"/>
    <property type="match status" value="1"/>
</dbReference>
<dbReference type="PANTHER" id="PTHR46551:SF1">
    <property type="entry name" value="SAP DOMAIN-CONTAINING RIBONUCLEOPROTEIN"/>
    <property type="match status" value="1"/>
</dbReference>
<proteinExistence type="inferred from homology"/>
<feature type="compositionally biased region" description="Low complexity" evidence="3">
    <location>
        <begin position="86"/>
        <end position="100"/>
    </location>
</feature>
<dbReference type="InterPro" id="IPR052240">
    <property type="entry name" value="SAP_domain_ribonucleoprotein"/>
</dbReference>
<evidence type="ECO:0000256" key="3">
    <source>
        <dbReference type="SAM" id="MobiDB-lite"/>
    </source>
</evidence>
<evidence type="ECO:0000259" key="4">
    <source>
        <dbReference type="PROSITE" id="PS50800"/>
    </source>
</evidence>
<keyword evidence="1" id="KW-0597">Phosphoprotein</keyword>
<organism evidence="5">
    <name type="scientific">Lotharella oceanica</name>
    <dbReference type="NCBI Taxonomy" id="641309"/>
    <lineage>
        <taxon>Eukaryota</taxon>
        <taxon>Sar</taxon>
        <taxon>Rhizaria</taxon>
        <taxon>Cercozoa</taxon>
        <taxon>Chlorarachniophyceae</taxon>
        <taxon>Lotharella</taxon>
    </lineage>
</organism>
<dbReference type="Pfam" id="PF02037">
    <property type="entry name" value="SAP"/>
    <property type="match status" value="1"/>
</dbReference>
<dbReference type="InterPro" id="IPR003034">
    <property type="entry name" value="SAP_dom"/>
</dbReference>
<reference evidence="5" key="1">
    <citation type="submission" date="2021-01" db="EMBL/GenBank/DDBJ databases">
        <authorList>
            <person name="Corre E."/>
            <person name="Pelletier E."/>
            <person name="Niang G."/>
            <person name="Scheremetjew M."/>
            <person name="Finn R."/>
            <person name="Kale V."/>
            <person name="Holt S."/>
            <person name="Cochrane G."/>
            <person name="Meng A."/>
            <person name="Brown T."/>
            <person name="Cohen L."/>
        </authorList>
    </citation>
    <scope>NUCLEOTIDE SEQUENCE</scope>
    <source>
        <strain evidence="5">CCMP622</strain>
    </source>
</reference>
<dbReference type="GO" id="GO:0016973">
    <property type="term" value="P:poly(A)+ mRNA export from nucleus"/>
    <property type="evidence" value="ECO:0007669"/>
    <property type="project" value="TreeGrafter"/>
</dbReference>
<accession>A0A7S2TNB1</accession>
<name>A0A7S2TNB1_9EUKA</name>
<feature type="compositionally biased region" description="Basic and acidic residues" evidence="3">
    <location>
        <begin position="71"/>
        <end position="83"/>
    </location>
</feature>
<dbReference type="PANTHER" id="PTHR46551">
    <property type="entry name" value="SAP DOMAIN-CONTAINING RIBONUCLEOPROTEIN"/>
    <property type="match status" value="1"/>
</dbReference>
<dbReference type="InterPro" id="IPR036361">
    <property type="entry name" value="SAP_dom_sf"/>
</dbReference>
<dbReference type="AlphaFoldDB" id="A0A7S2TNB1"/>
<feature type="region of interest" description="Disordered" evidence="3">
    <location>
        <begin position="184"/>
        <end position="237"/>
    </location>
</feature>
<comment type="similarity">
    <text evidence="2">Belongs to the SAP domain-containing ribonucleoprotein family.</text>
</comment>
<dbReference type="GO" id="GO:0005634">
    <property type="term" value="C:nucleus"/>
    <property type="evidence" value="ECO:0007669"/>
    <property type="project" value="TreeGrafter"/>
</dbReference>
<protein>
    <recommendedName>
        <fullName evidence="4">SAP domain-containing protein</fullName>
    </recommendedName>
</protein>
<feature type="region of interest" description="Disordered" evidence="3">
    <location>
        <begin position="39"/>
        <end position="113"/>
    </location>
</feature>
<feature type="domain" description="SAP" evidence="4">
    <location>
        <begin position="6"/>
        <end position="40"/>
    </location>
</feature>
<evidence type="ECO:0000313" key="5">
    <source>
        <dbReference type="EMBL" id="CAD9760275.1"/>
    </source>
</evidence>